<gene>
    <name evidence="6" type="ORF">B0H16DRAFT_1536526</name>
</gene>
<protein>
    <submittedName>
        <fullName evidence="6">MFS general substrate transporter</fullName>
    </submittedName>
</protein>
<feature type="transmembrane region" description="Helical" evidence="5">
    <location>
        <begin position="434"/>
        <end position="454"/>
    </location>
</feature>
<evidence type="ECO:0000313" key="7">
    <source>
        <dbReference type="Proteomes" id="UP001215598"/>
    </source>
</evidence>
<dbReference type="Gene3D" id="1.20.1250.20">
    <property type="entry name" value="MFS general substrate transporter like domains"/>
    <property type="match status" value="1"/>
</dbReference>
<keyword evidence="3 5" id="KW-1133">Transmembrane helix</keyword>
<sequence>MVESRSGNDSDILGRPKWSVLTEVDLLRYHELSAGRLIVDPKEAQKEFGRDVAARLKLSADGRNVLWPQPTSDPEDPQLWSDGRKSLQLLIITLASSIPDFVGSIGVASIFELAARYNTTPDHVNALSANWAIFLLGWGGFAAIILVRRWGRLPVLFYSQLLAFAFLLGCIFAPNLNTFSAMRCIAAFFSTAPQITGLYTVADMYPFHLQARKLSLWTMGFIISPFVSPFFLGFMVAHTDYRWAYAVGAFYSLAVLLMIIFLGEETLFDRTLHPIPARPTRGLRYRLETLLGITGVKMSQYRPRWGECVAGVAKVGWRPHAGLIMLFGGVEFGLSIGITITNAIFLGTAPPVGFGFSQTSISGMYATPIVATLAGEVIGRYGNDFIASVGIRRNRGVFEAEMRLWMCYVSLPLYVTGFLLLGHGVQARNVPAVIMGWGIGQTAIMLNTTAIYAYLQDCFPGHAGEVSALFNFSRTIFGFAVVYFQQPWLAASGGFQVFGCEAAIVVALFILIVPFVQIKGAAMRAKYSIRPTVAPTMQLAMERTNTFRLSQRFDRVEPVAAPGLLDLPSTAKPLVSPSIEPLPAGGIKTMTSMSLAGASSSTVGLDIPDMHMRTTNLAAASTSTVEVDRGVP</sequence>
<feature type="transmembrane region" description="Helical" evidence="5">
    <location>
        <begin position="466"/>
        <end position="484"/>
    </location>
</feature>
<dbReference type="PANTHER" id="PTHR23502">
    <property type="entry name" value="MAJOR FACILITATOR SUPERFAMILY"/>
    <property type="match status" value="1"/>
</dbReference>
<keyword evidence="4 5" id="KW-0472">Membrane</keyword>
<feature type="transmembrane region" description="Helical" evidence="5">
    <location>
        <begin position="404"/>
        <end position="422"/>
    </location>
</feature>
<dbReference type="GO" id="GO:0005886">
    <property type="term" value="C:plasma membrane"/>
    <property type="evidence" value="ECO:0007669"/>
    <property type="project" value="TreeGrafter"/>
</dbReference>
<feature type="transmembrane region" description="Helical" evidence="5">
    <location>
        <begin position="243"/>
        <end position="263"/>
    </location>
</feature>
<comment type="subcellular location">
    <subcellularLocation>
        <location evidence="1">Membrane</location>
        <topology evidence="1">Multi-pass membrane protein</topology>
    </subcellularLocation>
</comment>
<accession>A0AAD7J9K7</accession>
<dbReference type="EMBL" id="JARKIB010000043">
    <property type="protein sequence ID" value="KAJ7758019.1"/>
    <property type="molecule type" value="Genomic_DNA"/>
</dbReference>
<feature type="transmembrane region" description="Helical" evidence="5">
    <location>
        <begin position="214"/>
        <end position="237"/>
    </location>
</feature>
<dbReference type="PANTHER" id="PTHR23502:SF22">
    <property type="entry name" value="MAJOR FACILITATOR SUPERFAMILY (MFS) PROFILE DOMAIN-CONTAINING PROTEIN"/>
    <property type="match status" value="1"/>
</dbReference>
<evidence type="ECO:0000256" key="2">
    <source>
        <dbReference type="ARBA" id="ARBA00022692"/>
    </source>
</evidence>
<dbReference type="InterPro" id="IPR036259">
    <property type="entry name" value="MFS_trans_sf"/>
</dbReference>
<dbReference type="Proteomes" id="UP001215598">
    <property type="component" value="Unassembled WGS sequence"/>
</dbReference>
<feature type="transmembrane region" description="Helical" evidence="5">
    <location>
        <begin position="180"/>
        <end position="202"/>
    </location>
</feature>
<feature type="transmembrane region" description="Helical" evidence="5">
    <location>
        <begin position="365"/>
        <end position="383"/>
    </location>
</feature>
<feature type="transmembrane region" description="Helical" evidence="5">
    <location>
        <begin position="323"/>
        <end position="345"/>
    </location>
</feature>
<evidence type="ECO:0000256" key="4">
    <source>
        <dbReference type="ARBA" id="ARBA00023136"/>
    </source>
</evidence>
<dbReference type="Pfam" id="PF07690">
    <property type="entry name" value="MFS_1"/>
    <property type="match status" value="1"/>
</dbReference>
<dbReference type="SUPFAM" id="SSF103473">
    <property type="entry name" value="MFS general substrate transporter"/>
    <property type="match status" value="1"/>
</dbReference>
<evidence type="ECO:0000256" key="3">
    <source>
        <dbReference type="ARBA" id="ARBA00022989"/>
    </source>
</evidence>
<name>A0AAD7J9K7_9AGAR</name>
<reference evidence="6" key="1">
    <citation type="submission" date="2023-03" db="EMBL/GenBank/DDBJ databases">
        <title>Massive genome expansion in bonnet fungi (Mycena s.s.) driven by repeated elements and novel gene families across ecological guilds.</title>
        <authorList>
            <consortium name="Lawrence Berkeley National Laboratory"/>
            <person name="Harder C.B."/>
            <person name="Miyauchi S."/>
            <person name="Viragh M."/>
            <person name="Kuo A."/>
            <person name="Thoen E."/>
            <person name="Andreopoulos B."/>
            <person name="Lu D."/>
            <person name="Skrede I."/>
            <person name="Drula E."/>
            <person name="Henrissat B."/>
            <person name="Morin E."/>
            <person name="Kohler A."/>
            <person name="Barry K."/>
            <person name="LaButti K."/>
            <person name="Morin E."/>
            <person name="Salamov A."/>
            <person name="Lipzen A."/>
            <person name="Mereny Z."/>
            <person name="Hegedus B."/>
            <person name="Baldrian P."/>
            <person name="Stursova M."/>
            <person name="Weitz H."/>
            <person name="Taylor A."/>
            <person name="Grigoriev I.V."/>
            <person name="Nagy L.G."/>
            <person name="Martin F."/>
            <person name="Kauserud H."/>
        </authorList>
    </citation>
    <scope>NUCLEOTIDE SEQUENCE</scope>
    <source>
        <strain evidence="6">CBHHK182m</strain>
    </source>
</reference>
<feature type="transmembrane region" description="Helical" evidence="5">
    <location>
        <begin position="155"/>
        <end position="174"/>
    </location>
</feature>
<proteinExistence type="predicted"/>
<evidence type="ECO:0000256" key="1">
    <source>
        <dbReference type="ARBA" id="ARBA00004141"/>
    </source>
</evidence>
<organism evidence="6 7">
    <name type="scientific">Mycena metata</name>
    <dbReference type="NCBI Taxonomy" id="1033252"/>
    <lineage>
        <taxon>Eukaryota</taxon>
        <taxon>Fungi</taxon>
        <taxon>Dikarya</taxon>
        <taxon>Basidiomycota</taxon>
        <taxon>Agaricomycotina</taxon>
        <taxon>Agaricomycetes</taxon>
        <taxon>Agaricomycetidae</taxon>
        <taxon>Agaricales</taxon>
        <taxon>Marasmiineae</taxon>
        <taxon>Mycenaceae</taxon>
        <taxon>Mycena</taxon>
    </lineage>
</organism>
<feature type="transmembrane region" description="Helical" evidence="5">
    <location>
        <begin position="496"/>
        <end position="516"/>
    </location>
</feature>
<keyword evidence="7" id="KW-1185">Reference proteome</keyword>
<dbReference type="InterPro" id="IPR011701">
    <property type="entry name" value="MFS"/>
</dbReference>
<feature type="transmembrane region" description="Helical" evidence="5">
    <location>
        <begin position="131"/>
        <end position="148"/>
    </location>
</feature>
<evidence type="ECO:0000256" key="5">
    <source>
        <dbReference type="SAM" id="Phobius"/>
    </source>
</evidence>
<dbReference type="GO" id="GO:0022857">
    <property type="term" value="F:transmembrane transporter activity"/>
    <property type="evidence" value="ECO:0007669"/>
    <property type="project" value="InterPro"/>
</dbReference>
<comment type="caution">
    <text evidence="6">The sequence shown here is derived from an EMBL/GenBank/DDBJ whole genome shotgun (WGS) entry which is preliminary data.</text>
</comment>
<keyword evidence="2 5" id="KW-0812">Transmembrane</keyword>
<dbReference type="AlphaFoldDB" id="A0AAD7J9K7"/>
<feature type="transmembrane region" description="Helical" evidence="5">
    <location>
        <begin position="89"/>
        <end position="111"/>
    </location>
</feature>
<evidence type="ECO:0000313" key="6">
    <source>
        <dbReference type="EMBL" id="KAJ7758019.1"/>
    </source>
</evidence>